<dbReference type="Gene3D" id="3.30.950.10">
    <property type="entry name" value="Methyltransferase, Cobalt-precorrin-4 Transmethylase, Domain 2"/>
    <property type="match status" value="1"/>
</dbReference>
<evidence type="ECO:0000256" key="6">
    <source>
        <dbReference type="PIRNR" id="PIRNR036427"/>
    </source>
</evidence>
<gene>
    <name evidence="8" type="ORF">TCEL_01207</name>
</gene>
<dbReference type="CDD" id="cd11645">
    <property type="entry name" value="Precorrin_2_C20_MT"/>
    <property type="match status" value="1"/>
</dbReference>
<dbReference type="OrthoDB" id="9804789at2"/>
<dbReference type="PIRSF" id="PIRSF036427">
    <property type="entry name" value="Precrrn-2_mtase"/>
    <property type="match status" value="1"/>
</dbReference>
<evidence type="ECO:0000256" key="2">
    <source>
        <dbReference type="ARBA" id="ARBA00022573"/>
    </source>
</evidence>
<dbReference type="GO" id="GO:0030788">
    <property type="term" value="F:precorrin-2 C20-methyltransferase activity"/>
    <property type="evidence" value="ECO:0007669"/>
    <property type="project" value="UniProtKB-EC"/>
</dbReference>
<keyword evidence="5" id="KW-0949">S-adenosyl-L-methionine</keyword>
<dbReference type="EC" id="2.1.1.130" evidence="8"/>
<evidence type="ECO:0000259" key="7">
    <source>
        <dbReference type="Pfam" id="PF00590"/>
    </source>
</evidence>
<evidence type="ECO:0000313" key="9">
    <source>
        <dbReference type="Proteomes" id="UP000014923"/>
    </source>
</evidence>
<dbReference type="InterPro" id="IPR035996">
    <property type="entry name" value="4pyrrol_Methylase_sf"/>
</dbReference>
<dbReference type="InterPro" id="IPR014776">
    <property type="entry name" value="4pyrrole_Mease_sub2"/>
</dbReference>
<reference evidence="8" key="1">
    <citation type="submission" date="2013-03" db="EMBL/GenBank/DDBJ databases">
        <title>Draft genome sequence of the hydrogen-ethanol-producing anaerobic alkalithermophilic Caloramator celere.</title>
        <authorList>
            <person name="Ciranna A."/>
            <person name="Larjo A."/>
            <person name="Kivisto A."/>
            <person name="Santala V."/>
            <person name="Roos C."/>
            <person name="Karp M."/>
        </authorList>
    </citation>
    <scope>NUCLEOTIDE SEQUENCE [LARGE SCALE GENOMIC DNA]</scope>
    <source>
        <strain evidence="8">DSM 8682</strain>
    </source>
</reference>
<keyword evidence="3 8" id="KW-0489">Methyltransferase</keyword>
<dbReference type="InterPro" id="IPR000878">
    <property type="entry name" value="4pyrrol_Mease"/>
</dbReference>
<dbReference type="AlphaFoldDB" id="R7RPP3"/>
<comment type="similarity">
    <text evidence="6">Belongs to the precorrin methyltransferase family.</text>
</comment>
<comment type="pathway">
    <text evidence="1">Cofactor biosynthesis; adenosylcobalamin biosynthesis.</text>
</comment>
<dbReference type="RefSeq" id="WP_018660310.1">
    <property type="nucleotide sequence ID" value="NZ_HF952018.1"/>
</dbReference>
<comment type="caution">
    <text evidence="8">The sequence shown here is derived from an EMBL/GenBank/DDBJ whole genome shotgun (WGS) entry which is preliminary data.</text>
</comment>
<dbReference type="Proteomes" id="UP000014923">
    <property type="component" value="Unassembled WGS sequence"/>
</dbReference>
<dbReference type="EMBL" id="CAVN010000086">
    <property type="protein sequence ID" value="CDF57293.1"/>
    <property type="molecule type" value="Genomic_DNA"/>
</dbReference>
<dbReference type="InterPro" id="IPR014777">
    <property type="entry name" value="4pyrrole_Mease_sub1"/>
</dbReference>
<dbReference type="PANTHER" id="PTHR43467">
    <property type="entry name" value="COBALT-PRECORRIN-2 C(20)-METHYLTRANSFERASE"/>
    <property type="match status" value="1"/>
</dbReference>
<accession>R7RPP3</accession>
<evidence type="ECO:0000256" key="1">
    <source>
        <dbReference type="ARBA" id="ARBA00004953"/>
    </source>
</evidence>
<dbReference type="SUPFAM" id="SSF53790">
    <property type="entry name" value="Tetrapyrrole methylase"/>
    <property type="match status" value="1"/>
</dbReference>
<evidence type="ECO:0000256" key="3">
    <source>
        <dbReference type="ARBA" id="ARBA00022603"/>
    </source>
</evidence>
<keyword evidence="4 8" id="KW-0808">Transferase</keyword>
<sequence>MKLIGIGVGPGDFELLTLKAVKEIEGAAYIFIPESKGKSIAYEIAKPILKNRQNIVFLDIPMGCSRDVYRSCAQRIMEVSRDKTSVFLTLGDPNVYSTFTYTAEEIKKMGGEAYTISGIPSFIAASSAIGVPLLKKGEKMIVCDSVEGLSLENIDTVVVLKTVDKEKILDFFEERGFKYFYIRRCTQKDELILTNRQEILMDTDYLSMIVARRR</sequence>
<dbReference type="Pfam" id="PF00590">
    <property type="entry name" value="TP_methylase"/>
    <property type="match status" value="1"/>
</dbReference>
<keyword evidence="9" id="KW-1185">Reference proteome</keyword>
<dbReference type="Gene3D" id="3.40.1010.10">
    <property type="entry name" value="Cobalt-precorrin-4 Transmethylase, Domain 1"/>
    <property type="match status" value="1"/>
</dbReference>
<protein>
    <submittedName>
        <fullName evidence="8">Cobalt-precorrin-2 C20-methyltransferase</fullName>
        <ecNumber evidence="8">2.1.1.130</ecNumber>
    </submittedName>
</protein>
<evidence type="ECO:0000256" key="5">
    <source>
        <dbReference type="ARBA" id="ARBA00022691"/>
    </source>
</evidence>
<dbReference type="GO" id="GO:0032259">
    <property type="term" value="P:methylation"/>
    <property type="evidence" value="ECO:0007669"/>
    <property type="project" value="UniProtKB-KW"/>
</dbReference>
<name>R7RPP3_9CLOT</name>
<dbReference type="InterPro" id="IPR012382">
    <property type="entry name" value="CobI/CbiL"/>
</dbReference>
<feature type="domain" description="Tetrapyrrole methylase" evidence="7">
    <location>
        <begin position="2"/>
        <end position="195"/>
    </location>
</feature>
<dbReference type="GO" id="GO:0009236">
    <property type="term" value="P:cobalamin biosynthetic process"/>
    <property type="evidence" value="ECO:0007669"/>
    <property type="project" value="UniProtKB-UniRule"/>
</dbReference>
<evidence type="ECO:0000313" key="8">
    <source>
        <dbReference type="EMBL" id="CDF57293.1"/>
    </source>
</evidence>
<keyword evidence="2" id="KW-0169">Cobalamin biosynthesis</keyword>
<evidence type="ECO:0000256" key="4">
    <source>
        <dbReference type="ARBA" id="ARBA00022679"/>
    </source>
</evidence>
<dbReference type="PANTHER" id="PTHR43467:SF2">
    <property type="entry name" value="COBALT-PRECORRIN-2 C(20)-METHYLTRANSFERASE"/>
    <property type="match status" value="1"/>
</dbReference>
<proteinExistence type="inferred from homology"/>
<dbReference type="eggNOG" id="COG2243">
    <property type="taxonomic scope" value="Bacteria"/>
</dbReference>
<dbReference type="HOGENOM" id="CLU_076014_2_1_9"/>
<organism evidence="8 9">
    <name type="scientific">Thermobrachium celere DSM 8682</name>
    <dbReference type="NCBI Taxonomy" id="941824"/>
    <lineage>
        <taxon>Bacteria</taxon>
        <taxon>Bacillati</taxon>
        <taxon>Bacillota</taxon>
        <taxon>Clostridia</taxon>
        <taxon>Eubacteriales</taxon>
        <taxon>Clostridiaceae</taxon>
        <taxon>Thermobrachium</taxon>
    </lineage>
</organism>